<dbReference type="InterPro" id="IPR021764">
    <property type="entry name" value="Enterochelin_esterase_N"/>
</dbReference>
<keyword evidence="2" id="KW-0963">Cytoplasm</keyword>
<dbReference type="STRING" id="1918946.VPAL9027_03144"/>
<reference evidence="7 8" key="1">
    <citation type="submission" date="2017-02" db="EMBL/GenBank/DDBJ databases">
        <authorList>
            <person name="Peterson S.W."/>
        </authorList>
    </citation>
    <scope>NUCLEOTIDE SEQUENCE [LARGE SCALE GENOMIC DNA]</scope>
    <source>
        <strain evidence="7 8">CECT 9027</strain>
    </source>
</reference>
<evidence type="ECO:0000256" key="2">
    <source>
        <dbReference type="ARBA" id="ARBA00022490"/>
    </source>
</evidence>
<organism evidence="7 8">
    <name type="scientific">Vibrio palustris</name>
    <dbReference type="NCBI Taxonomy" id="1918946"/>
    <lineage>
        <taxon>Bacteria</taxon>
        <taxon>Pseudomonadati</taxon>
        <taxon>Pseudomonadota</taxon>
        <taxon>Gammaproteobacteria</taxon>
        <taxon>Vibrionales</taxon>
        <taxon>Vibrionaceae</taxon>
        <taxon>Vibrio</taxon>
    </lineage>
</organism>
<dbReference type="GO" id="GO:0005506">
    <property type="term" value="F:iron ion binding"/>
    <property type="evidence" value="ECO:0007669"/>
    <property type="project" value="InterPro"/>
</dbReference>
<evidence type="ECO:0000259" key="6">
    <source>
        <dbReference type="Pfam" id="PF11806"/>
    </source>
</evidence>
<dbReference type="Proteomes" id="UP000189475">
    <property type="component" value="Unassembled WGS sequence"/>
</dbReference>
<keyword evidence="3" id="KW-0378">Hydrolase</keyword>
<feature type="signal peptide" evidence="5">
    <location>
        <begin position="1"/>
        <end position="22"/>
    </location>
</feature>
<dbReference type="AlphaFoldDB" id="A0A1R4B8E0"/>
<dbReference type="Pfam" id="PF00756">
    <property type="entry name" value="Esterase"/>
    <property type="match status" value="1"/>
</dbReference>
<evidence type="ECO:0000256" key="5">
    <source>
        <dbReference type="SAM" id="SignalP"/>
    </source>
</evidence>
<dbReference type="GO" id="GO:0008849">
    <property type="term" value="F:enterochelin esterase activity"/>
    <property type="evidence" value="ECO:0007669"/>
    <property type="project" value="InterPro"/>
</dbReference>
<protein>
    <submittedName>
        <fullName evidence="7">Enterochelin esterase</fullName>
    </submittedName>
</protein>
<keyword evidence="8" id="KW-1185">Reference proteome</keyword>
<evidence type="ECO:0000256" key="3">
    <source>
        <dbReference type="ARBA" id="ARBA00022801"/>
    </source>
</evidence>
<dbReference type="GO" id="GO:0006826">
    <property type="term" value="P:iron ion transport"/>
    <property type="evidence" value="ECO:0007669"/>
    <property type="project" value="InterPro"/>
</dbReference>
<sequence>MKGFLGLTMTMITLVSSITADASTLTRELNIDHGDTFVLPVSAPQYYRGTITSDQPLHSLVVTNHHGKIEKELVSSGDTEAEIFWFASEKGNYTFHIQPEFHKQTHIQFNLHTLPLKKNQFVSPKQELISPLLLETQHKLTQGLSFAEEHFWQIIQKKGAPLIEKAPNGNVLLTFLYHGNVNNVRVLGAPYEGHAHLSLLEGSSIWFKTYEVPEETLFSYRIAPNVPQLDDDNSTEQRRAVLATAQPDPLNHNALFGSRDGLFGAASTVQLDKAPSHLYDRTMGNPKGQITDYQYTSKRLNNTRKISLYQPNPHYHLEADAPLLMVFDGDSYLTKIPTPTILDNLIATGQIPPIRAVFINTPTPSLRAKELTPNEPYADFLANELKPWLCHAHHLCPDASNTILTGSSFGGLASMYIAFKHPEQFGKVLSQSGSFWWSPDTQASPHTHQDNWMANEFAQAPHKAIDIYMNAGIFETNPAFASILETNQDLYKILKYKGYNVEFEEVASGHDYLSWRVMLAKGLITLFNQKKK</sequence>
<keyword evidence="5" id="KW-0732">Signal</keyword>
<dbReference type="Gene3D" id="3.40.50.1820">
    <property type="entry name" value="alpha/beta hydrolase"/>
    <property type="match status" value="1"/>
</dbReference>
<proteinExistence type="inferred from homology"/>
<evidence type="ECO:0000313" key="8">
    <source>
        <dbReference type="Proteomes" id="UP000189475"/>
    </source>
</evidence>
<evidence type="ECO:0000256" key="1">
    <source>
        <dbReference type="ARBA" id="ARBA00004496"/>
    </source>
</evidence>
<dbReference type="PANTHER" id="PTHR48098:SF3">
    <property type="entry name" value="IRON(III) ENTEROBACTIN ESTERASE"/>
    <property type="match status" value="1"/>
</dbReference>
<feature type="chain" id="PRO_5013091274" evidence="5">
    <location>
        <begin position="23"/>
        <end position="532"/>
    </location>
</feature>
<name>A0A1R4B8E0_9VIBR</name>
<dbReference type="Gene3D" id="2.60.40.10">
    <property type="entry name" value="Immunoglobulins"/>
    <property type="match status" value="1"/>
</dbReference>
<dbReference type="InterPro" id="IPR029058">
    <property type="entry name" value="AB_hydrolase_fold"/>
</dbReference>
<dbReference type="SUPFAM" id="SSF53474">
    <property type="entry name" value="alpha/beta-Hydrolases"/>
    <property type="match status" value="1"/>
</dbReference>
<dbReference type="GO" id="GO:0005737">
    <property type="term" value="C:cytoplasm"/>
    <property type="evidence" value="ECO:0007669"/>
    <property type="project" value="UniProtKB-SubCell"/>
</dbReference>
<evidence type="ECO:0000256" key="4">
    <source>
        <dbReference type="ARBA" id="ARBA00024201"/>
    </source>
</evidence>
<dbReference type="PANTHER" id="PTHR48098">
    <property type="entry name" value="ENTEROCHELIN ESTERASE-RELATED"/>
    <property type="match status" value="1"/>
</dbReference>
<dbReference type="InterPro" id="IPR050583">
    <property type="entry name" value="Mycobacterial_A85_antigen"/>
</dbReference>
<gene>
    <name evidence="7" type="primary">fes</name>
    <name evidence="7" type="ORF">VPAL9027_03144</name>
</gene>
<dbReference type="SUPFAM" id="SSF81296">
    <property type="entry name" value="E set domains"/>
    <property type="match status" value="1"/>
</dbReference>
<comment type="similarity">
    <text evidence="4">Belongs to the Fes family.</text>
</comment>
<comment type="subcellular location">
    <subcellularLocation>
        <location evidence="1">Cytoplasm</location>
    </subcellularLocation>
</comment>
<feature type="domain" description="Enterochelin esterase N-terminal" evidence="6">
    <location>
        <begin position="188"/>
        <end position="277"/>
    </location>
</feature>
<dbReference type="InterPro" id="IPR014756">
    <property type="entry name" value="Ig_E-set"/>
</dbReference>
<accession>A0A1R4B8E0</accession>
<evidence type="ECO:0000313" key="7">
    <source>
        <dbReference type="EMBL" id="SJL85121.1"/>
    </source>
</evidence>
<dbReference type="EMBL" id="FUFT01000009">
    <property type="protein sequence ID" value="SJL85121.1"/>
    <property type="molecule type" value="Genomic_DNA"/>
</dbReference>
<dbReference type="InterPro" id="IPR000801">
    <property type="entry name" value="Esterase-like"/>
</dbReference>
<dbReference type="InterPro" id="IPR013783">
    <property type="entry name" value="Ig-like_fold"/>
</dbReference>
<dbReference type="Pfam" id="PF11806">
    <property type="entry name" value="Enterochelin_N"/>
    <property type="match status" value="1"/>
</dbReference>